<evidence type="ECO:0000256" key="16">
    <source>
        <dbReference type="ARBA" id="ARBA00047752"/>
    </source>
</evidence>
<organism evidence="26 27">
    <name type="scientific">Hanseniaspora opuntiae</name>
    <dbReference type="NCBI Taxonomy" id="211096"/>
    <lineage>
        <taxon>Eukaryota</taxon>
        <taxon>Fungi</taxon>
        <taxon>Dikarya</taxon>
        <taxon>Ascomycota</taxon>
        <taxon>Saccharomycotina</taxon>
        <taxon>Saccharomycetes</taxon>
        <taxon>Saccharomycodales</taxon>
        <taxon>Saccharomycodaceae</taxon>
        <taxon>Hanseniaspora</taxon>
    </lineage>
</organism>
<comment type="similarity">
    <text evidence="1">Belongs to the MYST (SAS/MOZ) family.</text>
</comment>
<evidence type="ECO:0000256" key="2">
    <source>
        <dbReference type="ARBA" id="ARBA00013184"/>
    </source>
</evidence>
<dbReference type="Pfam" id="PF17772">
    <property type="entry name" value="zf-MYST"/>
    <property type="match status" value="1"/>
</dbReference>
<evidence type="ECO:0000256" key="17">
    <source>
        <dbReference type="ARBA" id="ARBA00047787"/>
    </source>
</evidence>
<dbReference type="InterPro" id="IPR016197">
    <property type="entry name" value="Chromo-like_dom_sf"/>
</dbReference>
<dbReference type="Gene3D" id="3.30.60.60">
    <property type="entry name" value="N-acetyl transferase-like"/>
    <property type="match status" value="1"/>
</dbReference>
<dbReference type="GO" id="GO:0005634">
    <property type="term" value="C:nucleus"/>
    <property type="evidence" value="ECO:0007669"/>
    <property type="project" value="TreeGrafter"/>
</dbReference>
<dbReference type="GO" id="GO:0010485">
    <property type="term" value="F:histone H4 acetyltransferase activity"/>
    <property type="evidence" value="ECO:0007669"/>
    <property type="project" value="UniProtKB-ARBA"/>
</dbReference>
<dbReference type="EC" id="2.3.1.48" evidence="2"/>
<evidence type="ECO:0000256" key="21">
    <source>
        <dbReference type="ARBA" id="ARBA00076782"/>
    </source>
</evidence>
<sequence>MGSDSDVKKTYQHKPLEELQEIFEGCKAYVLKDDIERVVEILAINKRRSPTKYYVHYDDFNKRLDEWIVAEERILKEKGYMIPVVEPEEPTKKKKKKTTANKQQAPGVATGEEGKDDELNIVDMDSINVQGISNENVSREQEISRLRTSGSMVQNPHQVARIRNFTKVIIGEHEVEPWYFSAYPIELTDDDVIYIDDFSLEFFGSQKQYERFRSKCSLRHPPGNEIYRDDYVSFFEIDGKNQRKWCRNLCLLSKLFLDHKTLYYDVDPFLFYCMTRRDEYGHRLVGYFSKEKMSQENYNVACILTLPQYQRKGYGRLLIEFSYELSKIEKKTGSPEKPLSDLGLLSYRAYWSDVLIKLLCDINAENRLNSEISVEEISALTSITVQDILHTAGVLGILRYHKGQHMIFITDELLERYEKLKNSKKRRIHPQFLHWNPPSFTQGQLKFGF</sequence>
<reference evidence="27" key="1">
    <citation type="journal article" date="2016" name="Genome Announc.">
        <title>Genome sequences of three species of Hanseniaspora isolated from spontaneous wine fermentations.</title>
        <authorList>
            <person name="Sternes P.R."/>
            <person name="Lee D."/>
            <person name="Kutyna D.R."/>
            <person name="Borneman A.R."/>
        </authorList>
    </citation>
    <scope>NUCLEOTIDE SEQUENCE [LARGE SCALE GENOMIC DNA]</scope>
    <source>
        <strain evidence="27">AWRI3578</strain>
    </source>
</reference>
<evidence type="ECO:0000256" key="12">
    <source>
        <dbReference type="ARBA" id="ARBA00031065"/>
    </source>
</evidence>
<evidence type="ECO:0000256" key="10">
    <source>
        <dbReference type="ARBA" id="ARBA00023163"/>
    </source>
</evidence>
<evidence type="ECO:0000256" key="23">
    <source>
        <dbReference type="PIRSR" id="PIRSR602717-51"/>
    </source>
</evidence>
<dbReference type="GO" id="GO:0006281">
    <property type="term" value="P:DNA repair"/>
    <property type="evidence" value="ECO:0007669"/>
    <property type="project" value="UniProtKB-KW"/>
</dbReference>
<keyword evidence="7" id="KW-0007">Acetylation</keyword>
<keyword evidence="9" id="KW-0010">Activator</keyword>
<evidence type="ECO:0000256" key="11">
    <source>
        <dbReference type="ARBA" id="ARBA00023204"/>
    </source>
</evidence>
<evidence type="ECO:0000256" key="6">
    <source>
        <dbReference type="ARBA" id="ARBA00022853"/>
    </source>
</evidence>
<dbReference type="FunFam" id="1.10.10.10:FF:000526">
    <property type="entry name" value="Histone acetyltransferase"/>
    <property type="match status" value="1"/>
</dbReference>
<keyword evidence="11" id="KW-0234">DNA repair</keyword>
<keyword evidence="5" id="KW-0227">DNA damage</keyword>
<dbReference type="Gene3D" id="3.40.630.30">
    <property type="match status" value="1"/>
</dbReference>
<keyword evidence="4 26" id="KW-0808">Transferase</keyword>
<gene>
    <name evidence="26" type="ORF">AWRI3578_g750</name>
</gene>
<keyword evidence="8" id="KW-0805">Transcription regulation</keyword>
<comment type="catalytic activity">
    <reaction evidence="15">
        <text>2-hydroxyisobutanoyl-CoA + L-lysyl-[protein] = N(6)-(2-hydroxyisobutanoyl)-L-lysyl-[protein] + CoA + H(+)</text>
        <dbReference type="Rhea" id="RHEA:24180"/>
        <dbReference type="Rhea" id="RHEA-COMP:9752"/>
        <dbReference type="Rhea" id="RHEA-COMP:15921"/>
        <dbReference type="ChEBI" id="CHEBI:15378"/>
        <dbReference type="ChEBI" id="CHEBI:29969"/>
        <dbReference type="ChEBI" id="CHEBI:57287"/>
        <dbReference type="ChEBI" id="CHEBI:131780"/>
        <dbReference type="ChEBI" id="CHEBI:144968"/>
    </reaction>
    <physiologicalReaction direction="left-to-right" evidence="15">
        <dbReference type="Rhea" id="RHEA:24181"/>
    </physiologicalReaction>
</comment>
<evidence type="ECO:0000256" key="5">
    <source>
        <dbReference type="ARBA" id="ARBA00022763"/>
    </source>
</evidence>
<dbReference type="Proteomes" id="UP000095605">
    <property type="component" value="Unassembled WGS sequence"/>
</dbReference>
<keyword evidence="10" id="KW-0804">Transcription</keyword>
<dbReference type="InterPro" id="IPR050603">
    <property type="entry name" value="MYST_HAT"/>
</dbReference>
<dbReference type="InterPro" id="IPR016181">
    <property type="entry name" value="Acyl_CoA_acyltransferase"/>
</dbReference>
<comment type="caution">
    <text evidence="26">The sequence shown here is derived from an EMBL/GenBank/DDBJ whole genome shotgun (WGS) entry which is preliminary data.</text>
</comment>
<dbReference type="SUPFAM" id="SSF54160">
    <property type="entry name" value="Chromo domain-like"/>
    <property type="match status" value="1"/>
</dbReference>
<dbReference type="PANTHER" id="PTHR10615:SF218">
    <property type="entry name" value="HISTONE ACETYLTRANSFERASE ESA1"/>
    <property type="match status" value="1"/>
</dbReference>
<keyword evidence="27" id="KW-1185">Reference proteome</keyword>
<dbReference type="InterPro" id="IPR025995">
    <property type="entry name" value="Tudor-knot"/>
</dbReference>
<evidence type="ECO:0000256" key="22">
    <source>
        <dbReference type="ARBA" id="ARBA00077673"/>
    </source>
</evidence>
<evidence type="ECO:0000313" key="27">
    <source>
        <dbReference type="Proteomes" id="UP000095605"/>
    </source>
</evidence>
<protein>
    <recommendedName>
        <fullName evidence="3">Histone acetyltransferase ESA1</fullName>
        <ecNumber evidence="2">2.3.1.48</ecNumber>
    </recommendedName>
    <alternativeName>
        <fullName evidence="19">Histone acetyltransferase esa1</fullName>
    </alternativeName>
    <alternativeName>
        <fullName evidence="12 20">protein 2-hydroxyisobutyryltransferase ESA1</fullName>
    </alternativeName>
    <alternativeName>
        <fullName evidence="14 21">protein acetyltransferase ESA1</fullName>
    </alternativeName>
    <alternativeName>
        <fullName evidence="13 22">protein crotonyltransferase ESA1</fullName>
    </alternativeName>
</protein>
<evidence type="ECO:0000256" key="7">
    <source>
        <dbReference type="ARBA" id="ARBA00022990"/>
    </source>
</evidence>
<evidence type="ECO:0000256" key="8">
    <source>
        <dbReference type="ARBA" id="ARBA00023015"/>
    </source>
</evidence>
<evidence type="ECO:0000256" key="3">
    <source>
        <dbReference type="ARBA" id="ARBA00022255"/>
    </source>
</evidence>
<evidence type="ECO:0000256" key="1">
    <source>
        <dbReference type="ARBA" id="ARBA00010107"/>
    </source>
</evidence>
<dbReference type="EMBL" id="LPNL01000003">
    <property type="protein sequence ID" value="OEJ90140.1"/>
    <property type="molecule type" value="Genomic_DNA"/>
</dbReference>
<evidence type="ECO:0000256" key="24">
    <source>
        <dbReference type="SAM" id="MobiDB-lite"/>
    </source>
</evidence>
<dbReference type="GO" id="GO:0003712">
    <property type="term" value="F:transcription coregulator activity"/>
    <property type="evidence" value="ECO:0007669"/>
    <property type="project" value="TreeGrafter"/>
</dbReference>
<evidence type="ECO:0000256" key="4">
    <source>
        <dbReference type="ARBA" id="ARBA00022679"/>
    </source>
</evidence>
<dbReference type="InterPro" id="IPR036388">
    <property type="entry name" value="WH-like_DNA-bd_sf"/>
</dbReference>
<accession>A0A1E5RT91</accession>
<feature type="region of interest" description="Disordered" evidence="24">
    <location>
        <begin position="89"/>
        <end position="115"/>
    </location>
</feature>
<evidence type="ECO:0000256" key="18">
    <source>
        <dbReference type="ARBA" id="ARBA00048940"/>
    </source>
</evidence>
<comment type="catalytic activity">
    <reaction evidence="17">
        <text>L-lysyl-[protein] + acetyl-CoA = N(6)-acetyl-L-lysyl-[protein] + CoA + H(+)</text>
        <dbReference type="Rhea" id="RHEA:45948"/>
        <dbReference type="Rhea" id="RHEA-COMP:9752"/>
        <dbReference type="Rhea" id="RHEA-COMP:10731"/>
        <dbReference type="ChEBI" id="CHEBI:15378"/>
        <dbReference type="ChEBI" id="CHEBI:29969"/>
        <dbReference type="ChEBI" id="CHEBI:57287"/>
        <dbReference type="ChEBI" id="CHEBI:57288"/>
        <dbReference type="ChEBI" id="CHEBI:61930"/>
    </reaction>
    <physiologicalReaction direction="left-to-right" evidence="17">
        <dbReference type="Rhea" id="RHEA:45949"/>
    </physiologicalReaction>
</comment>
<dbReference type="Gene3D" id="1.10.10.10">
    <property type="entry name" value="Winged helix-like DNA-binding domain superfamily/Winged helix DNA-binding domain"/>
    <property type="match status" value="1"/>
</dbReference>
<evidence type="ECO:0000256" key="19">
    <source>
        <dbReference type="ARBA" id="ARBA00074445"/>
    </source>
</evidence>
<dbReference type="GO" id="GO:0006357">
    <property type="term" value="P:regulation of transcription by RNA polymerase II"/>
    <property type="evidence" value="ECO:0007669"/>
    <property type="project" value="TreeGrafter"/>
</dbReference>
<dbReference type="GO" id="GO:0106226">
    <property type="term" value="F:peptide 2-hydroxyisobutyryltransferase activity"/>
    <property type="evidence" value="ECO:0007669"/>
    <property type="project" value="RHEA"/>
</dbReference>
<comment type="catalytic activity">
    <reaction evidence="18">
        <text>L-lysyl-[histone] + acetyl-CoA = N(6)-acetyl-L-lysyl-[histone] + CoA + H(+)</text>
        <dbReference type="Rhea" id="RHEA:21992"/>
        <dbReference type="Rhea" id="RHEA-COMP:9845"/>
        <dbReference type="Rhea" id="RHEA-COMP:11338"/>
        <dbReference type="ChEBI" id="CHEBI:15378"/>
        <dbReference type="ChEBI" id="CHEBI:29969"/>
        <dbReference type="ChEBI" id="CHEBI:57287"/>
        <dbReference type="ChEBI" id="CHEBI:57288"/>
        <dbReference type="ChEBI" id="CHEBI:61930"/>
        <dbReference type="EC" id="2.3.1.48"/>
    </reaction>
    <physiologicalReaction direction="left-to-right" evidence="18">
        <dbReference type="Rhea" id="RHEA:21993"/>
    </physiologicalReaction>
</comment>
<dbReference type="PANTHER" id="PTHR10615">
    <property type="entry name" value="HISTONE ACETYLTRANSFERASE"/>
    <property type="match status" value="1"/>
</dbReference>
<dbReference type="CDD" id="cd04301">
    <property type="entry name" value="NAT_SF"/>
    <property type="match status" value="1"/>
</dbReference>
<evidence type="ECO:0000256" key="15">
    <source>
        <dbReference type="ARBA" id="ARBA00047557"/>
    </source>
</evidence>
<dbReference type="InterPro" id="IPR040706">
    <property type="entry name" value="Zf-MYST"/>
</dbReference>
<dbReference type="PROSITE" id="PS51726">
    <property type="entry name" value="MYST_HAT"/>
    <property type="match status" value="1"/>
</dbReference>
<dbReference type="InterPro" id="IPR002717">
    <property type="entry name" value="HAT_MYST-type"/>
</dbReference>
<name>A0A1E5RT91_9ASCO</name>
<dbReference type="Pfam" id="PF11717">
    <property type="entry name" value="Tudor-knot"/>
    <property type="match status" value="1"/>
</dbReference>
<dbReference type="GO" id="GO:0035267">
    <property type="term" value="C:NuA4 histone acetyltransferase complex"/>
    <property type="evidence" value="ECO:0007669"/>
    <property type="project" value="UniProtKB-ARBA"/>
</dbReference>
<comment type="catalytic activity">
    <reaction evidence="16">
        <text>(2E)-butenoyl-CoA + L-lysyl-[protein] = N(6)-(2E)-butenoyl-L-lysyl-[protein] + CoA + H(+)</text>
        <dbReference type="Rhea" id="RHEA:53908"/>
        <dbReference type="Rhea" id="RHEA-COMP:9752"/>
        <dbReference type="Rhea" id="RHEA-COMP:13707"/>
        <dbReference type="ChEBI" id="CHEBI:15378"/>
        <dbReference type="ChEBI" id="CHEBI:29969"/>
        <dbReference type="ChEBI" id="CHEBI:57287"/>
        <dbReference type="ChEBI" id="CHEBI:57332"/>
        <dbReference type="ChEBI" id="CHEBI:137954"/>
    </reaction>
    <physiologicalReaction direction="left-to-right" evidence="16">
        <dbReference type="Rhea" id="RHEA:53909"/>
    </physiologicalReaction>
</comment>
<dbReference type="GO" id="GO:0003682">
    <property type="term" value="F:chromatin binding"/>
    <property type="evidence" value="ECO:0007669"/>
    <property type="project" value="TreeGrafter"/>
</dbReference>
<keyword evidence="6" id="KW-0156">Chromatin regulator</keyword>
<proteinExistence type="inferred from homology"/>
<dbReference type="Gene3D" id="2.30.30.140">
    <property type="match status" value="1"/>
</dbReference>
<dbReference type="GO" id="GO:0140064">
    <property type="term" value="F:peptide crotonyltransferase activity"/>
    <property type="evidence" value="ECO:0007669"/>
    <property type="project" value="RHEA"/>
</dbReference>
<evidence type="ECO:0000256" key="13">
    <source>
        <dbReference type="ARBA" id="ARBA00031133"/>
    </source>
</evidence>
<dbReference type="OrthoDB" id="787137at2759"/>
<feature type="active site" description="Proton donor/acceptor" evidence="23">
    <location>
        <position position="336"/>
    </location>
</feature>
<evidence type="ECO:0000259" key="25">
    <source>
        <dbReference type="PROSITE" id="PS51726"/>
    </source>
</evidence>
<evidence type="ECO:0000256" key="14">
    <source>
        <dbReference type="ARBA" id="ARBA00031553"/>
    </source>
</evidence>
<dbReference type="Pfam" id="PF01853">
    <property type="entry name" value="MOZ_SAS"/>
    <property type="match status" value="1"/>
</dbReference>
<evidence type="ECO:0000256" key="20">
    <source>
        <dbReference type="ARBA" id="ARBA00075313"/>
    </source>
</evidence>
<feature type="domain" description="MYST-type HAT" evidence="25">
    <location>
        <begin position="160"/>
        <end position="437"/>
    </location>
</feature>
<dbReference type="FunFam" id="3.40.630.30:FF:000002">
    <property type="entry name" value="Histone acetyltransferase"/>
    <property type="match status" value="1"/>
</dbReference>
<dbReference type="AlphaFoldDB" id="A0A1E5RT91"/>
<dbReference type="SUPFAM" id="SSF55729">
    <property type="entry name" value="Acyl-CoA N-acyltransferases (Nat)"/>
    <property type="match status" value="1"/>
</dbReference>
<evidence type="ECO:0000313" key="26">
    <source>
        <dbReference type="EMBL" id="OEJ90140.1"/>
    </source>
</evidence>
<evidence type="ECO:0000256" key="9">
    <source>
        <dbReference type="ARBA" id="ARBA00023159"/>
    </source>
</evidence>